<evidence type="ECO:0000259" key="5">
    <source>
        <dbReference type="SMART" id="SM00856"/>
    </source>
</evidence>
<keyword evidence="2" id="KW-1015">Disulfide bond</keyword>
<dbReference type="EMBL" id="ASHM01033873">
    <property type="protein sequence ID" value="PNX78308.1"/>
    <property type="molecule type" value="Genomic_DNA"/>
</dbReference>
<dbReference type="InterPro" id="IPR006501">
    <property type="entry name" value="Pectinesterase_inhib_dom"/>
</dbReference>
<feature type="chain" id="PRO_5014444233" evidence="4">
    <location>
        <begin position="21"/>
        <end position="176"/>
    </location>
</feature>
<reference evidence="6 7" key="2">
    <citation type="journal article" date="2017" name="Front. Plant Sci.">
        <title>Gene Classification and Mining of Molecular Markers Useful in Red Clover (Trifolium pratense) Breeding.</title>
        <authorList>
            <person name="Istvanek J."/>
            <person name="Dluhosova J."/>
            <person name="Dluhos P."/>
            <person name="Patkova L."/>
            <person name="Nedelnik J."/>
            <person name="Repkova J."/>
        </authorList>
    </citation>
    <scope>NUCLEOTIDE SEQUENCE [LARGE SCALE GENOMIC DNA]</scope>
    <source>
        <strain evidence="7">cv. Tatra</strain>
        <tissue evidence="6">Young leaves</tissue>
    </source>
</reference>
<comment type="similarity">
    <text evidence="3">Belongs to the PMEI family.</text>
</comment>
<evidence type="ECO:0000313" key="6">
    <source>
        <dbReference type="EMBL" id="PNX78308.1"/>
    </source>
</evidence>
<feature type="signal peptide" evidence="4">
    <location>
        <begin position="1"/>
        <end position="20"/>
    </location>
</feature>
<dbReference type="SUPFAM" id="SSF101148">
    <property type="entry name" value="Plant invertase/pectin methylesterase inhibitor"/>
    <property type="match status" value="1"/>
</dbReference>
<dbReference type="Gene3D" id="1.20.140.40">
    <property type="entry name" value="Invertase/pectin methylesterase inhibitor family protein"/>
    <property type="match status" value="1"/>
</dbReference>
<dbReference type="InterPro" id="IPR034086">
    <property type="entry name" value="PMEI_plant"/>
</dbReference>
<dbReference type="Gramene" id="Tp57577_TGAC_v2_mRNA29227">
    <property type="protein sequence ID" value="Tp57577_TGAC_v2_mRNA29227"/>
    <property type="gene ID" value="Tp57577_TGAC_v2_gene28273"/>
</dbReference>
<dbReference type="Proteomes" id="UP000236291">
    <property type="component" value="Unassembled WGS sequence"/>
</dbReference>
<comment type="caution">
    <text evidence="6">The sequence shown here is derived from an EMBL/GenBank/DDBJ whole genome shotgun (WGS) entry which is preliminary data.</text>
</comment>
<evidence type="ECO:0000256" key="2">
    <source>
        <dbReference type="ARBA" id="ARBA00023157"/>
    </source>
</evidence>
<evidence type="ECO:0000256" key="4">
    <source>
        <dbReference type="SAM" id="SignalP"/>
    </source>
</evidence>
<dbReference type="AlphaFoldDB" id="A0A2K3LIE8"/>
<dbReference type="Pfam" id="PF04043">
    <property type="entry name" value="PMEI"/>
    <property type="match status" value="1"/>
</dbReference>
<evidence type="ECO:0000256" key="3">
    <source>
        <dbReference type="ARBA" id="ARBA00038471"/>
    </source>
</evidence>
<organism evidence="6 7">
    <name type="scientific">Trifolium pratense</name>
    <name type="common">Red clover</name>
    <dbReference type="NCBI Taxonomy" id="57577"/>
    <lineage>
        <taxon>Eukaryota</taxon>
        <taxon>Viridiplantae</taxon>
        <taxon>Streptophyta</taxon>
        <taxon>Embryophyta</taxon>
        <taxon>Tracheophyta</taxon>
        <taxon>Spermatophyta</taxon>
        <taxon>Magnoliopsida</taxon>
        <taxon>eudicotyledons</taxon>
        <taxon>Gunneridae</taxon>
        <taxon>Pentapetalae</taxon>
        <taxon>rosids</taxon>
        <taxon>fabids</taxon>
        <taxon>Fabales</taxon>
        <taxon>Fabaceae</taxon>
        <taxon>Papilionoideae</taxon>
        <taxon>50 kb inversion clade</taxon>
        <taxon>NPAAA clade</taxon>
        <taxon>Hologalegina</taxon>
        <taxon>IRL clade</taxon>
        <taxon>Trifolieae</taxon>
        <taxon>Trifolium</taxon>
    </lineage>
</organism>
<dbReference type="PANTHER" id="PTHR36710">
    <property type="entry name" value="PECTINESTERASE INHIBITOR-LIKE"/>
    <property type="match status" value="1"/>
</dbReference>
<gene>
    <name evidence="6" type="ORF">L195_g034285</name>
</gene>
<dbReference type="FunFam" id="1.20.140.40:FF:000008">
    <property type="entry name" value="Invertase/pectin methylesterase inhibitor family protein"/>
    <property type="match status" value="1"/>
</dbReference>
<sequence length="176" mass="18928">MVRLSSIMVVFLLCVVSSYATNDVDVQGICKKATDPSFCSTLLNSMPGGPGKDLSCLASYTLDVLRTNVSNTINIIEKQIAESGNDPKKQNKYKNCLSNLGLDDGALGDVDEAKQLLKDLDYNGVNMRISSLMSNVNDCSSEDSLPFDDTSSLSKQVGVVNQVAQIVLIISNVLLI</sequence>
<name>A0A2K3LIE8_TRIPR</name>
<dbReference type="CDD" id="cd15797">
    <property type="entry name" value="PMEI"/>
    <property type="match status" value="1"/>
</dbReference>
<accession>A0A2K3LIE8</accession>
<dbReference type="PANTHER" id="PTHR36710:SF20">
    <property type="entry name" value="PECTINESTERASE INHIBITOR DOMAIN PROTEIN"/>
    <property type="match status" value="1"/>
</dbReference>
<proteinExistence type="inferred from homology"/>
<dbReference type="GO" id="GO:0046910">
    <property type="term" value="F:pectinesterase inhibitor activity"/>
    <property type="evidence" value="ECO:0007669"/>
    <property type="project" value="InterPro"/>
</dbReference>
<dbReference type="InterPro" id="IPR052421">
    <property type="entry name" value="PCW_Enzyme_Inhibitor"/>
</dbReference>
<dbReference type="SMART" id="SM00856">
    <property type="entry name" value="PMEI"/>
    <property type="match status" value="1"/>
</dbReference>
<evidence type="ECO:0000256" key="1">
    <source>
        <dbReference type="ARBA" id="ARBA00022729"/>
    </source>
</evidence>
<keyword evidence="1 4" id="KW-0732">Signal</keyword>
<dbReference type="InterPro" id="IPR035513">
    <property type="entry name" value="Invertase/methylesterase_inhib"/>
</dbReference>
<feature type="domain" description="Pectinesterase inhibitor" evidence="5">
    <location>
        <begin position="21"/>
        <end position="170"/>
    </location>
</feature>
<dbReference type="NCBIfam" id="TIGR01614">
    <property type="entry name" value="PME_inhib"/>
    <property type="match status" value="1"/>
</dbReference>
<protein>
    <submittedName>
        <fullName evidence="6">Pectinesterase inhibitor-like protein</fullName>
    </submittedName>
</protein>
<reference evidence="6 7" key="1">
    <citation type="journal article" date="2014" name="Am. J. Bot.">
        <title>Genome assembly and annotation for red clover (Trifolium pratense; Fabaceae).</title>
        <authorList>
            <person name="Istvanek J."/>
            <person name="Jaros M."/>
            <person name="Krenek A."/>
            <person name="Repkova J."/>
        </authorList>
    </citation>
    <scope>NUCLEOTIDE SEQUENCE [LARGE SCALE GENOMIC DNA]</scope>
    <source>
        <strain evidence="7">cv. Tatra</strain>
        <tissue evidence="6">Young leaves</tissue>
    </source>
</reference>
<evidence type="ECO:0000313" key="7">
    <source>
        <dbReference type="Proteomes" id="UP000236291"/>
    </source>
</evidence>